<evidence type="ECO:0000313" key="2">
    <source>
        <dbReference type="Proteomes" id="UP001500897"/>
    </source>
</evidence>
<accession>A0ABP5K4G6</accession>
<protein>
    <submittedName>
        <fullName evidence="1">Uncharacterized protein</fullName>
    </submittedName>
</protein>
<sequence length="48" mass="5270">MFSAGGSAETGRNLKKVAKNVREVEDKHAAHLRQIGAREIRRAREPAG</sequence>
<name>A0ABP5K4G6_9ACTN</name>
<proteinExistence type="predicted"/>
<dbReference type="EMBL" id="BAAANS010000122">
    <property type="protein sequence ID" value="GAA2126446.1"/>
    <property type="molecule type" value="Genomic_DNA"/>
</dbReference>
<reference evidence="2" key="1">
    <citation type="journal article" date="2019" name="Int. J. Syst. Evol. Microbiol.">
        <title>The Global Catalogue of Microorganisms (GCM) 10K type strain sequencing project: providing services to taxonomists for standard genome sequencing and annotation.</title>
        <authorList>
            <consortium name="The Broad Institute Genomics Platform"/>
            <consortium name="The Broad Institute Genome Sequencing Center for Infectious Disease"/>
            <person name="Wu L."/>
            <person name="Ma J."/>
        </authorList>
    </citation>
    <scope>NUCLEOTIDE SEQUENCE [LARGE SCALE GENOMIC DNA]</scope>
    <source>
        <strain evidence="2">JCM 14559</strain>
    </source>
</reference>
<keyword evidence="2" id="KW-1185">Reference proteome</keyword>
<comment type="caution">
    <text evidence="1">The sequence shown here is derived from an EMBL/GenBank/DDBJ whole genome shotgun (WGS) entry which is preliminary data.</text>
</comment>
<dbReference type="RefSeq" id="WP_344559545.1">
    <property type="nucleotide sequence ID" value="NZ_BAAANS010000122.1"/>
</dbReference>
<evidence type="ECO:0000313" key="1">
    <source>
        <dbReference type="EMBL" id="GAA2126446.1"/>
    </source>
</evidence>
<dbReference type="Proteomes" id="UP001500897">
    <property type="component" value="Unassembled WGS sequence"/>
</dbReference>
<gene>
    <name evidence="1" type="ORF">GCM10009759_78850</name>
</gene>
<organism evidence="1 2">
    <name type="scientific">Kitasatospora saccharophila</name>
    <dbReference type="NCBI Taxonomy" id="407973"/>
    <lineage>
        <taxon>Bacteria</taxon>
        <taxon>Bacillati</taxon>
        <taxon>Actinomycetota</taxon>
        <taxon>Actinomycetes</taxon>
        <taxon>Kitasatosporales</taxon>
        <taxon>Streptomycetaceae</taxon>
        <taxon>Kitasatospora</taxon>
    </lineage>
</organism>